<dbReference type="AlphaFoldDB" id="A0A512MG22"/>
<dbReference type="NCBIfam" id="TIGR02595">
    <property type="entry name" value="PEP_CTERM"/>
    <property type="match status" value="1"/>
</dbReference>
<organism evidence="1 2">
    <name type="scientific">Brevifollis gellanilyticus</name>
    <dbReference type="NCBI Taxonomy" id="748831"/>
    <lineage>
        <taxon>Bacteria</taxon>
        <taxon>Pseudomonadati</taxon>
        <taxon>Verrucomicrobiota</taxon>
        <taxon>Verrucomicrobiia</taxon>
        <taxon>Verrucomicrobiales</taxon>
        <taxon>Verrucomicrobiaceae</taxon>
    </lineage>
</organism>
<dbReference type="RefSeq" id="WP_170267033.1">
    <property type="nucleotide sequence ID" value="NZ_BKAG01000056.1"/>
</dbReference>
<evidence type="ECO:0008006" key="3">
    <source>
        <dbReference type="Google" id="ProtNLM"/>
    </source>
</evidence>
<name>A0A512MG22_9BACT</name>
<dbReference type="Proteomes" id="UP000321577">
    <property type="component" value="Unassembled WGS sequence"/>
</dbReference>
<comment type="caution">
    <text evidence="1">The sequence shown here is derived from an EMBL/GenBank/DDBJ whole genome shotgun (WGS) entry which is preliminary data.</text>
</comment>
<dbReference type="InterPro" id="IPR013424">
    <property type="entry name" value="Ice-binding_C"/>
</dbReference>
<accession>A0A512MG22</accession>
<sequence length="221" mass="22842">MALHRGANAATVIHSLTGPAATQNPSGSISVPQFDSTLGVLESVSLLVTVNTSALSYNISVTNGTLNPTWSGYAFITDKTNVSFTGPGGLSATGIVDVGSVSQTWSNLSSPVNVSGTHNANSGDFSSVLTSGLTSYLGTGTLNIIWGLTNAHTHSTQSNTTTYTQTSPNPNTIPFTTTYGSTSGYTGSLIYTYTAVPEPSRAMLVMLGLASVAARRRRLKA</sequence>
<proteinExistence type="predicted"/>
<reference evidence="1 2" key="1">
    <citation type="submission" date="2019-07" db="EMBL/GenBank/DDBJ databases">
        <title>Whole genome shotgun sequence of Brevifollis gellanilyticus NBRC 108608.</title>
        <authorList>
            <person name="Hosoyama A."/>
            <person name="Uohara A."/>
            <person name="Ohji S."/>
            <person name="Ichikawa N."/>
        </authorList>
    </citation>
    <scope>NUCLEOTIDE SEQUENCE [LARGE SCALE GENOMIC DNA]</scope>
    <source>
        <strain evidence="1 2">NBRC 108608</strain>
    </source>
</reference>
<evidence type="ECO:0000313" key="2">
    <source>
        <dbReference type="Proteomes" id="UP000321577"/>
    </source>
</evidence>
<evidence type="ECO:0000313" key="1">
    <source>
        <dbReference type="EMBL" id="GEP45678.1"/>
    </source>
</evidence>
<gene>
    <name evidence="1" type="ORF">BGE01nite_49690</name>
</gene>
<dbReference type="EMBL" id="BKAG01000056">
    <property type="protein sequence ID" value="GEP45678.1"/>
    <property type="molecule type" value="Genomic_DNA"/>
</dbReference>
<protein>
    <recommendedName>
        <fullName evidence="3">PEP-CTERM protein-sorting domain-containing protein</fullName>
    </recommendedName>
</protein>
<keyword evidence="2" id="KW-1185">Reference proteome</keyword>